<dbReference type="FunFam" id="3.40.605.10:FF:000005">
    <property type="entry name" value="Succinate-semialdehyde dehydrogenase I"/>
    <property type="match status" value="1"/>
</dbReference>
<evidence type="ECO:0000256" key="4">
    <source>
        <dbReference type="RuleBase" id="RU003345"/>
    </source>
</evidence>
<evidence type="ECO:0000259" key="5">
    <source>
        <dbReference type="Pfam" id="PF00171"/>
    </source>
</evidence>
<dbReference type="NCBIfam" id="TIGR01780">
    <property type="entry name" value="SSADH"/>
    <property type="match status" value="1"/>
</dbReference>
<evidence type="ECO:0000256" key="3">
    <source>
        <dbReference type="PROSITE-ProRule" id="PRU10007"/>
    </source>
</evidence>
<dbReference type="CDD" id="cd07103">
    <property type="entry name" value="ALDH_F5_SSADH_GabD"/>
    <property type="match status" value="1"/>
</dbReference>
<reference evidence="6" key="1">
    <citation type="journal article" date="2021" name="PeerJ">
        <title>Extensive microbial diversity within the chicken gut microbiome revealed by metagenomics and culture.</title>
        <authorList>
            <person name="Gilroy R."/>
            <person name="Ravi A."/>
            <person name="Getino M."/>
            <person name="Pursley I."/>
            <person name="Horton D.L."/>
            <person name="Alikhan N.F."/>
            <person name="Baker D."/>
            <person name="Gharbi K."/>
            <person name="Hall N."/>
            <person name="Watson M."/>
            <person name="Adriaenssens E.M."/>
            <person name="Foster-Nyarko E."/>
            <person name="Jarju S."/>
            <person name="Secka A."/>
            <person name="Antonio M."/>
            <person name="Oren A."/>
            <person name="Chaudhuri R.R."/>
            <person name="La Ragione R."/>
            <person name="Hildebrand F."/>
            <person name="Pallen M.J."/>
        </authorList>
    </citation>
    <scope>NUCLEOTIDE SEQUENCE</scope>
    <source>
        <strain evidence="6">9264</strain>
    </source>
</reference>
<comment type="similarity">
    <text evidence="1 4">Belongs to the aldehyde dehydrogenase family.</text>
</comment>
<dbReference type="EMBL" id="DWUQ01000165">
    <property type="protein sequence ID" value="HJD44938.1"/>
    <property type="molecule type" value="Genomic_DNA"/>
</dbReference>
<evidence type="ECO:0000313" key="7">
    <source>
        <dbReference type="Proteomes" id="UP000823889"/>
    </source>
</evidence>
<dbReference type="GO" id="GO:0005829">
    <property type="term" value="C:cytosol"/>
    <property type="evidence" value="ECO:0007669"/>
    <property type="project" value="TreeGrafter"/>
</dbReference>
<evidence type="ECO:0000256" key="2">
    <source>
        <dbReference type="ARBA" id="ARBA00023002"/>
    </source>
</evidence>
<dbReference type="Gene3D" id="3.40.309.10">
    <property type="entry name" value="Aldehyde Dehydrogenase, Chain A, domain 2"/>
    <property type="match status" value="1"/>
</dbReference>
<sequence>MLQLQRPDLFQERAYINGDWVGQATTERIQVVNPATQEPIGSVPKLGAQETAQAIEAAQHAFNSWRHTTATERAALLRKWFELLLQHKDDLAAILTAEQGKTLAESAGEVQYGAAYFEWFSEEAKRIYGQTIPGPAHNKRIVVQREPIGVCVAITPWNFPSSMIARKVGAALAAGCTIVVKPASQTPFSALALAVLAEEAGIPKGVFSVVTGDASSIGGEMTSNEQVRKLSFTGSTAVGRKLMEQSAPQLKKLSMELGGNAPFIVFEDADLDAAVEGALASKFRNSGQTCVCANRIYVHDAVYDRFSQKLLDAVSKLKIGAGTDQDVDLGPLIDRAAVDKVDELIQDALAKGATLLAGGKQQQTGTLLYPPTVLGDMTADMRIAQEEIFGPVAPLFRFKTEDEVIQAANNTEFGLASYFYTQDLGRANRVAEALEYGMVGINSGMISNPSAPFGGVKQSGFGREGSSFGIEDYTVLKYSLTAF</sequence>
<dbReference type="InterPro" id="IPR029510">
    <property type="entry name" value="Ald_DH_CS_GLU"/>
</dbReference>
<dbReference type="InterPro" id="IPR016162">
    <property type="entry name" value="Ald_DH_N"/>
</dbReference>
<evidence type="ECO:0000313" key="6">
    <source>
        <dbReference type="EMBL" id="HJD44938.1"/>
    </source>
</evidence>
<dbReference type="Pfam" id="PF00171">
    <property type="entry name" value="Aldedh"/>
    <property type="match status" value="1"/>
</dbReference>
<comment type="caution">
    <text evidence="6">The sequence shown here is derived from an EMBL/GenBank/DDBJ whole genome shotgun (WGS) entry which is preliminary data.</text>
</comment>
<evidence type="ECO:0000256" key="1">
    <source>
        <dbReference type="ARBA" id="ARBA00009986"/>
    </source>
</evidence>
<dbReference type="InterPro" id="IPR015590">
    <property type="entry name" value="Aldehyde_DH_dom"/>
</dbReference>
<feature type="active site" evidence="3">
    <location>
        <position position="256"/>
    </location>
</feature>
<name>A0A9D2RH27_9BURK</name>
<feature type="domain" description="Aldehyde dehydrogenase" evidence="5">
    <location>
        <begin position="20"/>
        <end position="477"/>
    </location>
</feature>
<dbReference type="AlphaFoldDB" id="A0A9D2RH27"/>
<keyword evidence="2 4" id="KW-0560">Oxidoreductase</keyword>
<dbReference type="InterPro" id="IPR016160">
    <property type="entry name" value="Ald_DH_CS_CYS"/>
</dbReference>
<dbReference type="Proteomes" id="UP000823889">
    <property type="component" value="Unassembled WGS sequence"/>
</dbReference>
<dbReference type="SUPFAM" id="SSF53720">
    <property type="entry name" value="ALDH-like"/>
    <property type="match status" value="1"/>
</dbReference>
<organism evidence="6 7">
    <name type="scientific">Candidatus Paenalcaligenes intestinipullorum</name>
    <dbReference type="NCBI Taxonomy" id="2838718"/>
    <lineage>
        <taxon>Bacteria</taxon>
        <taxon>Pseudomonadati</taxon>
        <taxon>Pseudomonadota</taxon>
        <taxon>Betaproteobacteria</taxon>
        <taxon>Burkholderiales</taxon>
        <taxon>Alcaligenaceae</taxon>
        <taxon>Paenalcaligenes</taxon>
    </lineage>
</organism>
<dbReference type="PROSITE" id="PS00070">
    <property type="entry name" value="ALDEHYDE_DEHYDR_CYS"/>
    <property type="match status" value="1"/>
</dbReference>
<dbReference type="FunFam" id="3.40.309.10:FF:000004">
    <property type="entry name" value="Succinate-semialdehyde dehydrogenase I"/>
    <property type="match status" value="1"/>
</dbReference>
<reference evidence="6" key="2">
    <citation type="submission" date="2021-04" db="EMBL/GenBank/DDBJ databases">
        <authorList>
            <person name="Gilroy R."/>
        </authorList>
    </citation>
    <scope>NUCLEOTIDE SEQUENCE</scope>
    <source>
        <strain evidence="6">9264</strain>
    </source>
</reference>
<dbReference type="GO" id="GO:0004777">
    <property type="term" value="F:succinate-semialdehyde dehydrogenase (NAD+) activity"/>
    <property type="evidence" value="ECO:0007669"/>
    <property type="project" value="TreeGrafter"/>
</dbReference>
<dbReference type="InterPro" id="IPR016161">
    <property type="entry name" value="Ald_DH/histidinol_DH"/>
</dbReference>
<accession>A0A9D2RH27</accession>
<dbReference type="GO" id="GO:0009450">
    <property type="term" value="P:gamma-aminobutyric acid catabolic process"/>
    <property type="evidence" value="ECO:0007669"/>
    <property type="project" value="InterPro"/>
</dbReference>
<dbReference type="InterPro" id="IPR010102">
    <property type="entry name" value="Succ_semiAld_DH"/>
</dbReference>
<dbReference type="PANTHER" id="PTHR43353">
    <property type="entry name" value="SUCCINATE-SEMIALDEHYDE DEHYDROGENASE, MITOCHONDRIAL"/>
    <property type="match status" value="1"/>
</dbReference>
<gene>
    <name evidence="6" type="ORF">H9906_07945</name>
</gene>
<dbReference type="PANTHER" id="PTHR43353:SF5">
    <property type="entry name" value="SUCCINATE-SEMIALDEHYDE DEHYDROGENASE, MITOCHONDRIAL"/>
    <property type="match status" value="1"/>
</dbReference>
<dbReference type="InterPro" id="IPR050740">
    <property type="entry name" value="Aldehyde_DH_Superfamily"/>
</dbReference>
<dbReference type="InterPro" id="IPR016163">
    <property type="entry name" value="Ald_DH_C"/>
</dbReference>
<dbReference type="PROSITE" id="PS00687">
    <property type="entry name" value="ALDEHYDE_DEHYDR_GLU"/>
    <property type="match status" value="1"/>
</dbReference>
<dbReference type="Gene3D" id="3.40.605.10">
    <property type="entry name" value="Aldehyde Dehydrogenase, Chain A, domain 1"/>
    <property type="match status" value="1"/>
</dbReference>
<proteinExistence type="inferred from homology"/>
<protein>
    <submittedName>
        <fullName evidence="6">NAD-dependent succinate-semialdehyde dehydrogenase</fullName>
    </submittedName>
</protein>